<dbReference type="RefSeq" id="WP_319955405.1">
    <property type="nucleotide sequence ID" value="NZ_JAXAVX010000012.1"/>
</dbReference>
<dbReference type="Proteomes" id="UP001277761">
    <property type="component" value="Unassembled WGS sequence"/>
</dbReference>
<gene>
    <name evidence="5" type="ORF">SK069_16780</name>
</gene>
<accession>A0ABU4VQP7</accession>
<reference evidence="5 6" key="1">
    <citation type="submission" date="2023-11" db="EMBL/GenBank/DDBJ databases">
        <authorList>
            <person name="Xu M."/>
            <person name="Jiang T."/>
        </authorList>
    </citation>
    <scope>NUCLEOTIDE SEQUENCE [LARGE SCALE GENOMIC DNA]</scope>
    <source>
        <strain evidence="5 6">SD</strain>
    </source>
</reference>
<comment type="caution">
    <text evidence="5">The sequence shown here is derived from an EMBL/GenBank/DDBJ whole genome shotgun (WGS) entry which is preliminary data.</text>
</comment>
<dbReference type="Pfam" id="PF11887">
    <property type="entry name" value="Mce4_CUP1"/>
    <property type="match status" value="1"/>
</dbReference>
<dbReference type="InterPro" id="IPR024516">
    <property type="entry name" value="Mce_C"/>
</dbReference>
<keyword evidence="2" id="KW-0812">Transmembrane</keyword>
<sequence>MIRRQRTRHGNPARFDRWIGAAGALVAGVFLYVSFVANNGVPGTPSYEVSVDVPNANRMIPGNQVRIGGVRVGQVTRVEAIPAGDGADARPASRLRLRLSTDLRPLRGDTRVRIRPASVLGATYVELTPGRAGRALPEGAVLPVAQARDGVELTDLLDMFDRRTSQGIQTTLSEVGGGLAGRGSGLGRSITNLERLADPVRRLSRTLAADRTQLGPLIAGYQATLEAVARAGAELDGLVGDGATTFGALNASSTGLRETFRRAPGAATAATGALASLRPALRDLTTLSADLRPAARRLPGTLSILNATLTAGRPAARKVATLDTPLTTTFSRLRGLAARPSTEGALRKGGELSTVAEQILEVLTPAQTQCNLLSVWGENLYTAFGTMGSEQGATYGPLLISQLGTNIGETVQNAVPHRDLHVNYLPNVGRDECEAGNEPFTPGRRSLSNPPGLQADSTVPTTPPAGVQRLAREAGLLDTPPGG</sequence>
<evidence type="ECO:0000256" key="2">
    <source>
        <dbReference type="SAM" id="Phobius"/>
    </source>
</evidence>
<feature type="transmembrane region" description="Helical" evidence="2">
    <location>
        <begin position="18"/>
        <end position="37"/>
    </location>
</feature>
<dbReference type="PANTHER" id="PTHR33371">
    <property type="entry name" value="INTERMEMBRANE PHOSPHOLIPID TRANSPORT SYSTEM BINDING PROTEIN MLAD-RELATED"/>
    <property type="match status" value="1"/>
</dbReference>
<feature type="compositionally biased region" description="Polar residues" evidence="1">
    <location>
        <begin position="446"/>
        <end position="460"/>
    </location>
</feature>
<evidence type="ECO:0000259" key="4">
    <source>
        <dbReference type="Pfam" id="PF11887"/>
    </source>
</evidence>
<dbReference type="InterPro" id="IPR052336">
    <property type="entry name" value="MlaD_Phospholipid_Transporter"/>
</dbReference>
<dbReference type="PANTHER" id="PTHR33371:SF16">
    <property type="entry name" value="MCE-FAMILY PROTEIN MCE3F"/>
    <property type="match status" value="1"/>
</dbReference>
<feature type="domain" description="Mce/MlaD" evidence="3">
    <location>
        <begin position="46"/>
        <end position="130"/>
    </location>
</feature>
<dbReference type="EMBL" id="JAXAVX010000012">
    <property type="protein sequence ID" value="MDX8153256.1"/>
    <property type="molecule type" value="Genomic_DNA"/>
</dbReference>
<keyword evidence="2" id="KW-0472">Membrane</keyword>
<keyword evidence="2" id="KW-1133">Transmembrane helix</keyword>
<keyword evidence="6" id="KW-1185">Reference proteome</keyword>
<organism evidence="5 6">
    <name type="scientific">Patulibacter brassicae</name>
    <dbReference type="NCBI Taxonomy" id="1705717"/>
    <lineage>
        <taxon>Bacteria</taxon>
        <taxon>Bacillati</taxon>
        <taxon>Actinomycetota</taxon>
        <taxon>Thermoleophilia</taxon>
        <taxon>Solirubrobacterales</taxon>
        <taxon>Patulibacteraceae</taxon>
        <taxon>Patulibacter</taxon>
    </lineage>
</organism>
<evidence type="ECO:0000259" key="3">
    <source>
        <dbReference type="Pfam" id="PF02470"/>
    </source>
</evidence>
<proteinExistence type="predicted"/>
<dbReference type="Pfam" id="PF02470">
    <property type="entry name" value="MlaD"/>
    <property type="match status" value="1"/>
</dbReference>
<name>A0ABU4VQP7_9ACTN</name>
<protein>
    <submittedName>
        <fullName evidence="5">MlaD family protein</fullName>
    </submittedName>
</protein>
<feature type="region of interest" description="Disordered" evidence="1">
    <location>
        <begin position="433"/>
        <end position="465"/>
    </location>
</feature>
<feature type="domain" description="Mammalian cell entry C-terminal" evidence="4">
    <location>
        <begin position="134"/>
        <end position="298"/>
    </location>
</feature>
<evidence type="ECO:0000313" key="5">
    <source>
        <dbReference type="EMBL" id="MDX8153256.1"/>
    </source>
</evidence>
<evidence type="ECO:0000313" key="6">
    <source>
        <dbReference type="Proteomes" id="UP001277761"/>
    </source>
</evidence>
<dbReference type="InterPro" id="IPR003399">
    <property type="entry name" value="Mce/MlaD"/>
</dbReference>
<evidence type="ECO:0000256" key="1">
    <source>
        <dbReference type="SAM" id="MobiDB-lite"/>
    </source>
</evidence>